<evidence type="ECO:0000256" key="1">
    <source>
        <dbReference type="SAM" id="MobiDB-lite"/>
    </source>
</evidence>
<sequence length="96" mass="10725">MQRPLSMPSFRKPMLGYVNMDAQNVNHKSPDRGFGEDSASDSSPLDEINGDEAAKEIVEESTRVAGIWDKSGGTHNGEEVQGLFSMLRVHFLRNFR</sequence>
<feature type="region of interest" description="Disordered" evidence="1">
    <location>
        <begin position="21"/>
        <end position="49"/>
    </location>
</feature>
<name>A0A445D2Q7_ARAHY</name>
<accession>A0A445D2Q7</accession>
<reference evidence="2 3" key="1">
    <citation type="submission" date="2019-01" db="EMBL/GenBank/DDBJ databases">
        <title>Sequencing of cultivated peanut Arachis hypogaea provides insights into genome evolution and oil improvement.</title>
        <authorList>
            <person name="Chen X."/>
        </authorList>
    </citation>
    <scope>NUCLEOTIDE SEQUENCE [LARGE SCALE GENOMIC DNA]</scope>
    <source>
        <strain evidence="3">cv. Fuhuasheng</strain>
        <tissue evidence="2">Leaves</tissue>
    </source>
</reference>
<dbReference type="AlphaFoldDB" id="A0A445D2Q7"/>
<dbReference type="EMBL" id="SDMP01000005">
    <property type="protein sequence ID" value="RYR57519.1"/>
    <property type="molecule type" value="Genomic_DNA"/>
</dbReference>
<comment type="caution">
    <text evidence="2">The sequence shown here is derived from an EMBL/GenBank/DDBJ whole genome shotgun (WGS) entry which is preliminary data.</text>
</comment>
<keyword evidence="3" id="KW-1185">Reference proteome</keyword>
<evidence type="ECO:0000313" key="2">
    <source>
        <dbReference type="EMBL" id="RYR57519.1"/>
    </source>
</evidence>
<organism evidence="2 3">
    <name type="scientific">Arachis hypogaea</name>
    <name type="common">Peanut</name>
    <dbReference type="NCBI Taxonomy" id="3818"/>
    <lineage>
        <taxon>Eukaryota</taxon>
        <taxon>Viridiplantae</taxon>
        <taxon>Streptophyta</taxon>
        <taxon>Embryophyta</taxon>
        <taxon>Tracheophyta</taxon>
        <taxon>Spermatophyta</taxon>
        <taxon>Magnoliopsida</taxon>
        <taxon>eudicotyledons</taxon>
        <taxon>Gunneridae</taxon>
        <taxon>Pentapetalae</taxon>
        <taxon>rosids</taxon>
        <taxon>fabids</taxon>
        <taxon>Fabales</taxon>
        <taxon>Fabaceae</taxon>
        <taxon>Papilionoideae</taxon>
        <taxon>50 kb inversion clade</taxon>
        <taxon>dalbergioids sensu lato</taxon>
        <taxon>Dalbergieae</taxon>
        <taxon>Pterocarpus clade</taxon>
        <taxon>Arachis</taxon>
    </lineage>
</organism>
<protein>
    <submittedName>
        <fullName evidence="2">Uncharacterized protein</fullName>
    </submittedName>
</protein>
<gene>
    <name evidence="2" type="ORF">Ahy_A05g023240</name>
</gene>
<dbReference type="Proteomes" id="UP000289738">
    <property type="component" value="Chromosome A05"/>
</dbReference>
<proteinExistence type="predicted"/>
<evidence type="ECO:0000313" key="3">
    <source>
        <dbReference type="Proteomes" id="UP000289738"/>
    </source>
</evidence>